<dbReference type="InterPro" id="IPR029016">
    <property type="entry name" value="GAF-like_dom_sf"/>
</dbReference>
<evidence type="ECO:0000313" key="4">
    <source>
        <dbReference type="Proteomes" id="UP000831151"/>
    </source>
</evidence>
<dbReference type="InterPro" id="IPR051330">
    <property type="entry name" value="Phosphatase_reg/MetRdx"/>
</dbReference>
<proteinExistence type="inferred from homology"/>
<dbReference type="GO" id="GO:0005829">
    <property type="term" value="C:cytosol"/>
    <property type="evidence" value="ECO:0007669"/>
    <property type="project" value="TreeGrafter"/>
</dbReference>
<dbReference type="InterPro" id="IPR003018">
    <property type="entry name" value="GAF"/>
</dbReference>
<reference evidence="3" key="1">
    <citation type="submission" date="2022-04" db="EMBL/GenBank/DDBJ databases">
        <title>Complete genome sequences of Ezakiella coagulans and Fenollaria massiliensis.</title>
        <authorList>
            <person name="France M.T."/>
            <person name="Clifford J."/>
            <person name="Narina S."/>
            <person name="Rutt L."/>
            <person name="Ravel J."/>
        </authorList>
    </citation>
    <scope>NUCLEOTIDE SEQUENCE</scope>
    <source>
        <strain evidence="3">C0061C2</strain>
    </source>
</reference>
<dbReference type="Pfam" id="PF13185">
    <property type="entry name" value="GAF_2"/>
    <property type="match status" value="1"/>
</dbReference>
<accession>A0A9E7IUZ2</accession>
<dbReference type="PANTHER" id="PTHR21021:SF15">
    <property type="entry name" value="FREE METHIONINE-R-SULFOXIDE REDUCTASE"/>
    <property type="match status" value="1"/>
</dbReference>
<evidence type="ECO:0000256" key="1">
    <source>
        <dbReference type="ARBA" id="ARBA00038454"/>
    </source>
</evidence>
<feature type="domain" description="GAF" evidence="2">
    <location>
        <begin position="54"/>
        <end position="156"/>
    </location>
</feature>
<dbReference type="FunFam" id="3.30.450.40:FF:000008">
    <property type="entry name" value="GAF domain-containing proteins"/>
    <property type="match status" value="1"/>
</dbReference>
<gene>
    <name evidence="3" type="ORF">M1R53_06275</name>
</gene>
<keyword evidence="4" id="KW-1185">Reference proteome</keyword>
<evidence type="ECO:0000313" key="3">
    <source>
        <dbReference type="EMBL" id="UQK58839.1"/>
    </source>
</evidence>
<dbReference type="AlphaFoldDB" id="A0A9E7IUZ2"/>
<dbReference type="InterPro" id="IPR000614">
    <property type="entry name" value="FRMsr_CS"/>
</dbReference>
<comment type="similarity">
    <text evidence="1">Belongs to the free Met sulfoxide reductase family.</text>
</comment>
<name>A0A9E7IUZ2_9FIRM</name>
<organism evidence="3 4">
    <name type="scientific">Fenollaria massiliensis</name>
    <dbReference type="NCBI Taxonomy" id="938288"/>
    <lineage>
        <taxon>Bacteria</taxon>
        <taxon>Bacillati</taxon>
        <taxon>Bacillota</taxon>
        <taxon>Clostridia</taxon>
        <taxon>Eubacteriales</taxon>
        <taxon>Fenollaria</taxon>
    </lineage>
</organism>
<dbReference type="EMBL" id="CP096649">
    <property type="protein sequence ID" value="UQK58839.1"/>
    <property type="molecule type" value="Genomic_DNA"/>
</dbReference>
<sequence length="165" mass="18558">MIDISRANNLSKEDKYKLAIEMIRRQFQEETNFIANLANTAAIIYHLIDGVSWSGFYLYDGTNLVLGPFQGKPACNRIMPHKGVCGTAYSNKKTIVVDDVNSFAGHIACDAMSKSEIVVPIYNMTRGVGVLDIDSYEYSNFDAIDKEYLEKIVDYIVKHSDTSLR</sequence>
<dbReference type="PROSITE" id="PS01320">
    <property type="entry name" value="UPF0067"/>
    <property type="match status" value="1"/>
</dbReference>
<dbReference type="SUPFAM" id="SSF55781">
    <property type="entry name" value="GAF domain-like"/>
    <property type="match status" value="1"/>
</dbReference>
<dbReference type="RefSeq" id="WP_249242393.1">
    <property type="nucleotide sequence ID" value="NZ_CP096649.1"/>
</dbReference>
<protein>
    <submittedName>
        <fullName evidence="3">GAF domain-containing protein</fullName>
    </submittedName>
</protein>
<dbReference type="KEGG" id="fms:M1R53_06275"/>
<dbReference type="GO" id="GO:0033745">
    <property type="term" value="F:L-methionine-(R)-S-oxide reductase activity"/>
    <property type="evidence" value="ECO:0007669"/>
    <property type="project" value="TreeGrafter"/>
</dbReference>
<evidence type="ECO:0000259" key="2">
    <source>
        <dbReference type="Pfam" id="PF13185"/>
    </source>
</evidence>
<dbReference type="Proteomes" id="UP000831151">
    <property type="component" value="Chromosome"/>
</dbReference>
<dbReference type="PANTHER" id="PTHR21021">
    <property type="entry name" value="GAF/PUTATIVE CYTOSKELETAL PROTEIN"/>
    <property type="match status" value="1"/>
</dbReference>
<dbReference type="Gene3D" id="3.30.450.40">
    <property type="match status" value="1"/>
</dbReference>